<dbReference type="HAMAP" id="MF_00992">
    <property type="entry name" value="MqnC"/>
    <property type="match status" value="1"/>
</dbReference>
<gene>
    <name evidence="6" type="primary">mqnC</name>
    <name evidence="8" type="ORF">PF021_07395</name>
</gene>
<dbReference type="SFLD" id="SFLDG01389">
    <property type="entry name" value="menaquinone_synthsis_involved"/>
    <property type="match status" value="1"/>
</dbReference>
<dbReference type="Gene3D" id="3.20.20.70">
    <property type="entry name" value="Aldolase class I"/>
    <property type="match status" value="1"/>
</dbReference>
<evidence type="ECO:0000256" key="4">
    <source>
        <dbReference type="ARBA" id="ARBA00023004"/>
    </source>
</evidence>
<dbReference type="Pfam" id="PF19288">
    <property type="entry name" value="CofH_C"/>
    <property type="match status" value="1"/>
</dbReference>
<feature type="domain" description="Radical SAM core" evidence="7">
    <location>
        <begin position="51"/>
        <end position="288"/>
    </location>
</feature>
<keyword evidence="2 6" id="KW-0949">S-adenosyl-L-methionine</keyword>
<dbReference type="Proteomes" id="UP001210261">
    <property type="component" value="Unassembled WGS sequence"/>
</dbReference>
<keyword evidence="6" id="KW-0474">Menaquinone biosynthesis</keyword>
<dbReference type="InterPro" id="IPR013785">
    <property type="entry name" value="Aldolase_TIM"/>
</dbReference>
<keyword evidence="5 6" id="KW-0411">Iron-sulfur</keyword>
<dbReference type="RefSeq" id="WP_271021845.1">
    <property type="nucleotide sequence ID" value="NZ_JAQHXR010000004.1"/>
</dbReference>
<dbReference type="PIRSF" id="PIRSF004762">
    <property type="entry name" value="CHP00423"/>
    <property type="match status" value="1"/>
</dbReference>
<comment type="cofactor">
    <cofactor evidence="6">
        <name>[4Fe-4S] cluster</name>
        <dbReference type="ChEBI" id="CHEBI:49883"/>
    </cofactor>
    <text evidence="6">Binds 1 [4Fe-4S] cluster. The cluster is coordinated with 3 cysteines and an exchangeable S-adenosyl-L-methionine.</text>
</comment>
<evidence type="ECO:0000313" key="8">
    <source>
        <dbReference type="EMBL" id="MDA3969489.1"/>
    </source>
</evidence>
<dbReference type="SUPFAM" id="SSF102114">
    <property type="entry name" value="Radical SAM enzymes"/>
    <property type="match status" value="1"/>
</dbReference>
<feature type="binding site" evidence="6">
    <location>
        <position position="69"/>
    </location>
    <ligand>
        <name>[4Fe-4S] cluster</name>
        <dbReference type="ChEBI" id="CHEBI:49883"/>
        <note>4Fe-4S-S-AdoMet</note>
    </ligand>
</feature>
<dbReference type="SFLD" id="SFLDF00342">
    <property type="entry name" value="cyclic_dehypoxanthine_futalosi"/>
    <property type="match status" value="1"/>
</dbReference>
<dbReference type="InterPro" id="IPR020050">
    <property type="entry name" value="FO_synthase_su2"/>
</dbReference>
<evidence type="ECO:0000256" key="3">
    <source>
        <dbReference type="ARBA" id="ARBA00022723"/>
    </source>
</evidence>
<feature type="binding site" evidence="6">
    <location>
        <position position="72"/>
    </location>
    <ligand>
        <name>[4Fe-4S] cluster</name>
        <dbReference type="ChEBI" id="CHEBI:49883"/>
        <note>4Fe-4S-S-AdoMet</note>
    </ligand>
</feature>
<dbReference type="PANTHER" id="PTHR43076">
    <property type="entry name" value="FO SYNTHASE (COFH)"/>
    <property type="match status" value="1"/>
</dbReference>
<keyword evidence="6" id="KW-0560">Oxidoreductase</keyword>
<protein>
    <recommendedName>
        <fullName evidence="6">Cyclic dehypoxanthine futalosine synthase</fullName>
        <shortName evidence="6">Cyclic DHFL synthase</shortName>
        <ecNumber evidence="6">1.21.98.1</ecNumber>
    </recommendedName>
    <alternativeName>
        <fullName evidence="6">Dehypoxanthine futalosine cyclase</fullName>
        <shortName evidence="6">DHFL cyclase</shortName>
    </alternativeName>
    <alternativeName>
        <fullName evidence="6">Menaquinone biosynthetic enzyme MqnC</fullName>
    </alternativeName>
</protein>
<dbReference type="InterPro" id="IPR022431">
    <property type="entry name" value="Cyclic_DHFL_synthase_mqnC"/>
</dbReference>
<organism evidence="8 9">
    <name type="scientific">Helicobacter ibis</name>
    <dbReference type="NCBI Taxonomy" id="2962633"/>
    <lineage>
        <taxon>Bacteria</taxon>
        <taxon>Pseudomonadati</taxon>
        <taxon>Campylobacterota</taxon>
        <taxon>Epsilonproteobacteria</taxon>
        <taxon>Campylobacterales</taxon>
        <taxon>Helicobacteraceae</taxon>
        <taxon>Helicobacter</taxon>
    </lineage>
</organism>
<dbReference type="SFLD" id="SFLDS00029">
    <property type="entry name" value="Radical_SAM"/>
    <property type="match status" value="1"/>
</dbReference>
<evidence type="ECO:0000259" key="7">
    <source>
        <dbReference type="PROSITE" id="PS51918"/>
    </source>
</evidence>
<comment type="function">
    <text evidence="6">Radical SAM enzyme that catalyzes the cyclization of dehypoxanthine futalosine (DHFL) into cyclic dehypoxanthine futalosine (CDHFL), a step in the biosynthesis of menaquinone (MK, vitamin K2).</text>
</comment>
<keyword evidence="9" id="KW-1185">Reference proteome</keyword>
<dbReference type="PROSITE" id="PS51918">
    <property type="entry name" value="RADICAL_SAM"/>
    <property type="match status" value="1"/>
</dbReference>
<dbReference type="NCBIfam" id="TIGR03699">
    <property type="entry name" value="menaquin_MqnC"/>
    <property type="match status" value="1"/>
</dbReference>
<name>A0ABT4VFJ8_9HELI</name>
<keyword evidence="4 6" id="KW-0408">Iron</keyword>
<dbReference type="CDD" id="cd01335">
    <property type="entry name" value="Radical_SAM"/>
    <property type="match status" value="1"/>
</dbReference>
<dbReference type="InterPro" id="IPR058240">
    <property type="entry name" value="rSAM_sf"/>
</dbReference>
<dbReference type="SFLD" id="SFLDF00343">
    <property type="entry name" value="aminofutalosine_synthase_(mqnE"/>
    <property type="match status" value="1"/>
</dbReference>
<reference evidence="8 9" key="1">
    <citation type="submission" date="2023-01" db="EMBL/GenBank/DDBJ databases">
        <title>Description of Helicobacter ibis sp. nov. isolated from faecal droppings of black-faced ibis (Theristicus melanopis).</title>
        <authorList>
            <person name="Lopez-Cantillo M."/>
            <person name="Vidal-Veuthey B."/>
            <person name="Mella A."/>
            <person name="De La Haba R."/>
            <person name="Collado L."/>
        </authorList>
    </citation>
    <scope>NUCLEOTIDE SEQUENCE [LARGE SCALE GENOMIC DNA]</scope>
    <source>
        <strain evidence="8 9">A82</strain>
    </source>
</reference>
<evidence type="ECO:0000256" key="5">
    <source>
        <dbReference type="ARBA" id="ARBA00023014"/>
    </source>
</evidence>
<dbReference type="Pfam" id="PF04055">
    <property type="entry name" value="Radical_SAM"/>
    <property type="match status" value="1"/>
</dbReference>
<evidence type="ECO:0000313" key="9">
    <source>
        <dbReference type="Proteomes" id="UP001210261"/>
    </source>
</evidence>
<comment type="pathway">
    <text evidence="6">Quinol/quinone metabolism; menaquinone biosynthesis.</text>
</comment>
<keyword evidence="1 6" id="KW-0004">4Fe-4S</keyword>
<dbReference type="EC" id="1.21.98.1" evidence="6"/>
<proteinExistence type="inferred from homology"/>
<dbReference type="NCBIfam" id="NF006277">
    <property type="entry name" value="PRK08445.1"/>
    <property type="match status" value="1"/>
</dbReference>
<dbReference type="PANTHER" id="PTHR43076:SF1">
    <property type="entry name" value="LIPOYL SYNTHASE 2"/>
    <property type="match status" value="1"/>
</dbReference>
<dbReference type="InterPro" id="IPR045567">
    <property type="entry name" value="CofH/MnqC-like_C"/>
</dbReference>
<keyword evidence="3 6" id="KW-0479">Metal-binding</keyword>
<evidence type="ECO:0000256" key="1">
    <source>
        <dbReference type="ARBA" id="ARBA00022485"/>
    </source>
</evidence>
<dbReference type="InterPro" id="IPR007197">
    <property type="entry name" value="rSAM"/>
</dbReference>
<evidence type="ECO:0000256" key="2">
    <source>
        <dbReference type="ARBA" id="ARBA00022691"/>
    </source>
</evidence>
<dbReference type="NCBIfam" id="TIGR00423">
    <property type="entry name" value="CofH family radical SAM protein"/>
    <property type="match status" value="1"/>
</dbReference>
<sequence>MTQKIDNAIVKVKLPRVSKDEILHLMKNASLRELGEMAQNIKSKLHPRNITTFVVDRNINYTNICWVDCKFCAFKRKVGEKDTYILSFDEIDKKIEELLAIGGTQILFQGGVHPSLKIEWYESLVSHIANKYPQITIHGFSAIEINYIAKVSKISITEVLQRLKNSGLSSIPGAGAEILSDRVRDIIAPKKLDSDEWINVHRQAHKLDIRSTATMMFGSVESDDDILEHWDRIRNLQDETNGFRAFILWSFQPAFTPLKDEFPNLMKASSNRYLRLLACSRIFLDNFQNIQSSWVTQGSHIGQIALLFGANDLGSTMMEENVVAAAGAKNSMNQQEMIKLIKDIGGIAAKRNTAYDILEYFE</sequence>
<accession>A0ABT4VFJ8</accession>
<comment type="catalytic activity">
    <reaction evidence="6">
        <text>dehypoxanthine futalosine + S-adenosyl-L-methionine = cyclic dehypoxanthinylfutalosinate + 5'-deoxyadenosine + L-methionine + H(+)</text>
        <dbReference type="Rhea" id="RHEA:33083"/>
        <dbReference type="ChEBI" id="CHEBI:15378"/>
        <dbReference type="ChEBI" id="CHEBI:17319"/>
        <dbReference type="ChEBI" id="CHEBI:57844"/>
        <dbReference type="ChEBI" id="CHEBI:58864"/>
        <dbReference type="ChEBI" id="CHEBI:59789"/>
        <dbReference type="ChEBI" id="CHEBI:64270"/>
        <dbReference type="EC" id="1.21.98.1"/>
    </reaction>
</comment>
<dbReference type="EMBL" id="JAQHXR010000004">
    <property type="protein sequence ID" value="MDA3969489.1"/>
    <property type="molecule type" value="Genomic_DNA"/>
</dbReference>
<dbReference type="InterPro" id="IPR034405">
    <property type="entry name" value="F420"/>
</dbReference>
<feature type="binding site" evidence="6">
    <location>
        <position position="65"/>
    </location>
    <ligand>
        <name>[4Fe-4S] cluster</name>
        <dbReference type="ChEBI" id="CHEBI:49883"/>
        <note>4Fe-4S-S-AdoMet</note>
    </ligand>
</feature>
<evidence type="ECO:0000256" key="6">
    <source>
        <dbReference type="HAMAP-Rule" id="MF_00992"/>
    </source>
</evidence>
<comment type="caution">
    <text evidence="8">The sequence shown here is derived from an EMBL/GenBank/DDBJ whole genome shotgun (WGS) entry which is preliminary data.</text>
</comment>
<dbReference type="SFLD" id="SFLDG01064">
    <property type="entry name" value="F420__menaquinone_cofactor_bio"/>
    <property type="match status" value="1"/>
</dbReference>
<comment type="similarity">
    <text evidence="6">Belongs to the radical SAM superfamily. MqnC family.</text>
</comment>